<protein>
    <submittedName>
        <fullName evidence="2">Uncharacterized protein</fullName>
    </submittedName>
</protein>
<dbReference type="EMBL" id="HBUF01075101">
    <property type="protein sequence ID" value="CAG6630896.1"/>
    <property type="molecule type" value="Transcribed_RNA"/>
</dbReference>
<reference evidence="2" key="1">
    <citation type="submission" date="2021-05" db="EMBL/GenBank/DDBJ databases">
        <authorList>
            <person name="Alioto T."/>
            <person name="Alioto T."/>
            <person name="Gomez Garrido J."/>
        </authorList>
    </citation>
    <scope>NUCLEOTIDE SEQUENCE</scope>
</reference>
<evidence type="ECO:0000313" key="2">
    <source>
        <dbReference type="EMBL" id="CAG6630896.1"/>
    </source>
</evidence>
<name>A0A8D8QFS8_9HEMI</name>
<dbReference type="AlphaFoldDB" id="A0A8D8QFS8"/>
<evidence type="ECO:0000256" key="1">
    <source>
        <dbReference type="SAM" id="Phobius"/>
    </source>
</evidence>
<keyword evidence="1" id="KW-0812">Transmembrane</keyword>
<keyword evidence="1" id="KW-0472">Membrane</keyword>
<organism evidence="2">
    <name type="scientific">Cacopsylla melanoneura</name>
    <dbReference type="NCBI Taxonomy" id="428564"/>
    <lineage>
        <taxon>Eukaryota</taxon>
        <taxon>Metazoa</taxon>
        <taxon>Ecdysozoa</taxon>
        <taxon>Arthropoda</taxon>
        <taxon>Hexapoda</taxon>
        <taxon>Insecta</taxon>
        <taxon>Pterygota</taxon>
        <taxon>Neoptera</taxon>
        <taxon>Paraneoptera</taxon>
        <taxon>Hemiptera</taxon>
        <taxon>Sternorrhyncha</taxon>
        <taxon>Psylloidea</taxon>
        <taxon>Psyllidae</taxon>
        <taxon>Psyllinae</taxon>
        <taxon>Cacopsylla</taxon>
    </lineage>
</organism>
<feature type="transmembrane region" description="Helical" evidence="1">
    <location>
        <begin position="44"/>
        <end position="63"/>
    </location>
</feature>
<accession>A0A8D8QFS8</accession>
<sequence>MCNFECAICILIISCDLRFTLYSVILTVVFGCVKIKYKQVSYRVASFHNFFTLFIWFINNYLLNNGFYNGKILPKLDWIEQLTSHSHKHPKLLLCTIFAVLEDNYGC</sequence>
<proteinExistence type="predicted"/>
<keyword evidence="1" id="KW-1133">Transmembrane helix</keyword>